<keyword evidence="6" id="KW-0472">Membrane</keyword>
<dbReference type="Gene3D" id="1.10.630.10">
    <property type="entry name" value="Cytochrome P450"/>
    <property type="match status" value="1"/>
</dbReference>
<sequence length="494" mass="55950">MDAVSVVGLLVLWLVGYWTYKYVKFRLNPLYHAPAVPMGIPVVSVMKQLAYEEATAPMLRWTKTYGDFAIYFPWIWTPAVLTTSKEAVKCVMVEKEEKFTRTRLSRAILYDIVGDGLLLSNEDMHARQRKLLAPVFSPSNLPKFISIFIQKSNEVADRWEEKIKSSGDDHIVESGYSTAASVAMDIIGLAAFGYNFQAVAKNEKASAVSRAANDLVSPMITAAGRLLILLLSTISPMLSVWVIPGRAKNIRTVRRAVREVIQARRKDLEGQGEFTRDLLGLILEADARNEITEKELVDQCMTFLIAGHETTASALQWIIVVLSQHPEAVEKIRHELHGKELTYETLRNSKYLNAVVKEVLRLYPPVPIVSRQALEDVEVQGFRIPKNTLIVIPPAVIHMLEENFDHAEEFIPERWLREDNPAKASNFLSFNIGGHNCIGQRFAFFELLVLVSVLYTRFNIQATEERYRKYSRVTMKPSPELFVRVSVAKEHSAS</sequence>
<dbReference type="PROSITE" id="PS00086">
    <property type="entry name" value="CYTOCHROME_P450"/>
    <property type="match status" value="1"/>
</dbReference>
<evidence type="ECO:0000313" key="7">
    <source>
        <dbReference type="EMBL" id="CAE0033419.1"/>
    </source>
</evidence>
<evidence type="ECO:0000256" key="4">
    <source>
        <dbReference type="PIRSR" id="PIRSR602403-1"/>
    </source>
</evidence>
<keyword evidence="5" id="KW-0503">Monooxygenase</keyword>
<reference evidence="8" key="1">
    <citation type="submission" date="2021-01" db="EMBL/GenBank/DDBJ databases">
        <authorList>
            <person name="Corre E."/>
            <person name="Pelletier E."/>
            <person name="Niang G."/>
            <person name="Scheremetjew M."/>
            <person name="Finn R."/>
            <person name="Kale V."/>
            <person name="Holt S."/>
            <person name="Cochrane G."/>
            <person name="Meng A."/>
            <person name="Brown T."/>
            <person name="Cohen L."/>
        </authorList>
    </citation>
    <scope>NUCLEOTIDE SEQUENCE</scope>
    <source>
        <strain evidence="8">CCMP 769</strain>
    </source>
</reference>
<organism evidence="8">
    <name type="scientific">Rhodosorus marinus</name>
    <dbReference type="NCBI Taxonomy" id="101924"/>
    <lineage>
        <taxon>Eukaryota</taxon>
        <taxon>Rhodophyta</taxon>
        <taxon>Stylonematophyceae</taxon>
        <taxon>Stylonematales</taxon>
        <taxon>Stylonemataceae</taxon>
        <taxon>Rhodosorus</taxon>
    </lineage>
</organism>
<dbReference type="EMBL" id="HBHW01001651">
    <property type="protein sequence ID" value="CAE0033419.1"/>
    <property type="molecule type" value="Transcribed_RNA"/>
</dbReference>
<dbReference type="GO" id="GO:0005506">
    <property type="term" value="F:iron ion binding"/>
    <property type="evidence" value="ECO:0007669"/>
    <property type="project" value="InterPro"/>
</dbReference>
<dbReference type="PRINTS" id="PR00385">
    <property type="entry name" value="P450"/>
</dbReference>
<feature type="transmembrane region" description="Helical" evidence="6">
    <location>
        <begin position="6"/>
        <end position="23"/>
    </location>
</feature>
<dbReference type="EMBL" id="HBHW01001652">
    <property type="protein sequence ID" value="CAE0033420.1"/>
    <property type="molecule type" value="Transcribed_RNA"/>
</dbReference>
<dbReference type="InterPro" id="IPR017972">
    <property type="entry name" value="Cyt_P450_CS"/>
</dbReference>
<keyword evidence="4 5" id="KW-0349">Heme</keyword>
<feature type="binding site" description="axial binding residue" evidence="4">
    <location>
        <position position="437"/>
    </location>
    <ligand>
        <name>heme</name>
        <dbReference type="ChEBI" id="CHEBI:30413"/>
    </ligand>
    <ligandPart>
        <name>Fe</name>
        <dbReference type="ChEBI" id="CHEBI:18248"/>
    </ligandPart>
</feature>
<dbReference type="InterPro" id="IPR002403">
    <property type="entry name" value="Cyt_P450_E_grp-IV"/>
</dbReference>
<protein>
    <recommendedName>
        <fullName evidence="10">Cytochrome P450</fullName>
    </recommendedName>
</protein>
<evidence type="ECO:0000313" key="9">
    <source>
        <dbReference type="EMBL" id="CAE0033421.1"/>
    </source>
</evidence>
<dbReference type="PANTHER" id="PTHR24291:SF175">
    <property type="entry name" value="CYTOCHROME P450"/>
    <property type="match status" value="1"/>
</dbReference>
<proteinExistence type="inferred from homology"/>
<evidence type="ECO:0000313" key="8">
    <source>
        <dbReference type="EMBL" id="CAE0033420.1"/>
    </source>
</evidence>
<keyword evidence="2 4" id="KW-0479">Metal-binding</keyword>
<evidence type="ECO:0008006" key="10">
    <source>
        <dbReference type="Google" id="ProtNLM"/>
    </source>
</evidence>
<dbReference type="EMBL" id="HBHW01001653">
    <property type="protein sequence ID" value="CAE0033421.1"/>
    <property type="molecule type" value="Transcribed_RNA"/>
</dbReference>
<dbReference type="InterPro" id="IPR036396">
    <property type="entry name" value="Cyt_P450_sf"/>
</dbReference>
<keyword evidence="6" id="KW-0812">Transmembrane</keyword>
<accession>A0A7S3E6C8</accession>
<comment type="cofactor">
    <cofactor evidence="4">
        <name>heme</name>
        <dbReference type="ChEBI" id="CHEBI:30413"/>
    </cofactor>
</comment>
<dbReference type="InterPro" id="IPR050196">
    <property type="entry name" value="Cytochrome_P450_Monoox"/>
</dbReference>
<dbReference type="PANTHER" id="PTHR24291">
    <property type="entry name" value="CYTOCHROME P450 FAMILY 4"/>
    <property type="match status" value="1"/>
</dbReference>
<keyword evidence="3 4" id="KW-0408">Iron</keyword>
<gene>
    <name evidence="7" type="ORF">RMAR00112_LOCUS1359</name>
    <name evidence="8" type="ORF">RMAR00112_LOCUS1360</name>
    <name evidence="9" type="ORF">RMAR00112_LOCUS1361</name>
</gene>
<keyword evidence="5" id="KW-0560">Oxidoreductase</keyword>
<dbReference type="GO" id="GO:0020037">
    <property type="term" value="F:heme binding"/>
    <property type="evidence" value="ECO:0007669"/>
    <property type="project" value="InterPro"/>
</dbReference>
<dbReference type="GO" id="GO:0004497">
    <property type="term" value="F:monooxygenase activity"/>
    <property type="evidence" value="ECO:0007669"/>
    <property type="project" value="UniProtKB-KW"/>
</dbReference>
<evidence type="ECO:0000256" key="6">
    <source>
        <dbReference type="SAM" id="Phobius"/>
    </source>
</evidence>
<dbReference type="InterPro" id="IPR001128">
    <property type="entry name" value="Cyt_P450"/>
</dbReference>
<dbReference type="AlphaFoldDB" id="A0A7S3E6C8"/>
<comment type="similarity">
    <text evidence="1 5">Belongs to the cytochrome P450 family.</text>
</comment>
<dbReference type="GO" id="GO:0016705">
    <property type="term" value="F:oxidoreductase activity, acting on paired donors, with incorporation or reduction of molecular oxygen"/>
    <property type="evidence" value="ECO:0007669"/>
    <property type="project" value="InterPro"/>
</dbReference>
<dbReference type="PRINTS" id="PR00465">
    <property type="entry name" value="EP450IV"/>
</dbReference>
<evidence type="ECO:0000256" key="3">
    <source>
        <dbReference type="ARBA" id="ARBA00023004"/>
    </source>
</evidence>
<evidence type="ECO:0000256" key="1">
    <source>
        <dbReference type="ARBA" id="ARBA00010617"/>
    </source>
</evidence>
<dbReference type="SUPFAM" id="SSF48264">
    <property type="entry name" value="Cytochrome P450"/>
    <property type="match status" value="1"/>
</dbReference>
<evidence type="ECO:0000256" key="2">
    <source>
        <dbReference type="ARBA" id="ARBA00022723"/>
    </source>
</evidence>
<dbReference type="Pfam" id="PF00067">
    <property type="entry name" value="p450"/>
    <property type="match status" value="1"/>
</dbReference>
<evidence type="ECO:0000256" key="5">
    <source>
        <dbReference type="RuleBase" id="RU000461"/>
    </source>
</evidence>
<keyword evidence="6" id="KW-1133">Transmembrane helix</keyword>
<name>A0A7S3E6C8_9RHOD</name>